<organism evidence="2 3">
    <name type="scientific">Chlamydomonas eustigma</name>
    <dbReference type="NCBI Taxonomy" id="1157962"/>
    <lineage>
        <taxon>Eukaryota</taxon>
        <taxon>Viridiplantae</taxon>
        <taxon>Chlorophyta</taxon>
        <taxon>core chlorophytes</taxon>
        <taxon>Chlorophyceae</taxon>
        <taxon>CS clade</taxon>
        <taxon>Chlamydomonadales</taxon>
        <taxon>Chlamydomonadaceae</taxon>
        <taxon>Chlamydomonas</taxon>
    </lineage>
</organism>
<feature type="domain" description="DUF7886" evidence="1">
    <location>
        <begin position="70"/>
        <end position="206"/>
    </location>
</feature>
<dbReference type="EMBL" id="BEGY01000089">
    <property type="protein sequence ID" value="GAX82992.1"/>
    <property type="molecule type" value="Genomic_DNA"/>
</dbReference>
<evidence type="ECO:0000313" key="3">
    <source>
        <dbReference type="Proteomes" id="UP000232323"/>
    </source>
</evidence>
<dbReference type="OrthoDB" id="239865at2759"/>
<name>A0A250XJA0_9CHLO</name>
<dbReference type="InterPro" id="IPR057208">
    <property type="entry name" value="DUF7886"/>
</dbReference>
<accession>A0A250XJA0</accession>
<proteinExistence type="predicted"/>
<dbReference type="PANTHER" id="PTHR47915:SF1">
    <property type="entry name" value="SI:DKEY-19B23.7"/>
    <property type="match status" value="1"/>
</dbReference>
<evidence type="ECO:0000259" key="1">
    <source>
        <dbReference type="Pfam" id="PF25377"/>
    </source>
</evidence>
<reference evidence="2 3" key="1">
    <citation type="submission" date="2017-08" db="EMBL/GenBank/DDBJ databases">
        <title>Acidophilic green algal genome provides insights into adaptation to an acidic environment.</title>
        <authorList>
            <person name="Hirooka S."/>
            <person name="Hirose Y."/>
            <person name="Kanesaki Y."/>
            <person name="Higuchi S."/>
            <person name="Fujiwara T."/>
            <person name="Onuma R."/>
            <person name="Era A."/>
            <person name="Ohbayashi R."/>
            <person name="Uzuka A."/>
            <person name="Nozaki H."/>
            <person name="Yoshikawa H."/>
            <person name="Miyagishima S.Y."/>
        </authorList>
    </citation>
    <scope>NUCLEOTIDE SEQUENCE [LARGE SCALE GENOMIC DNA]</scope>
    <source>
        <strain evidence="2 3">NIES-2499</strain>
    </source>
</reference>
<comment type="caution">
    <text evidence="2">The sequence shown here is derived from an EMBL/GenBank/DDBJ whole genome shotgun (WGS) entry which is preliminary data.</text>
</comment>
<dbReference type="AlphaFoldDB" id="A0A250XJA0"/>
<evidence type="ECO:0000313" key="2">
    <source>
        <dbReference type="EMBL" id="GAX82992.1"/>
    </source>
</evidence>
<dbReference type="Proteomes" id="UP000232323">
    <property type="component" value="Unassembled WGS sequence"/>
</dbReference>
<dbReference type="Pfam" id="PF25377">
    <property type="entry name" value="DUF7886"/>
    <property type="match status" value="1"/>
</dbReference>
<sequence>MATTAKPLDQFYKDCLRVGSLKCFMHFQLYLKGREELVVTVFCGAEVSPRNGPIFRAIKAGSNNALPPASPAAHELDVHNPEVMVFLIGAYAKYNWPYVWLRSITRSMSVEDIDSPLDLPTTKNWKQKGLRAWHIVEELVCLNILPKPPDNPFQVNFEALMEMPPLERALQSGALAAFLKDLLLTRPPYADLLEADFRRCIEMHFHDIGKVVPLTPGLPAEPPESLLAASQN</sequence>
<keyword evidence="3" id="KW-1185">Reference proteome</keyword>
<dbReference type="STRING" id="1157962.A0A250XJA0"/>
<dbReference type="PANTHER" id="PTHR47915">
    <property type="entry name" value="SI:DKEY-19B23.7"/>
    <property type="match status" value="1"/>
</dbReference>
<protein>
    <recommendedName>
        <fullName evidence="1">DUF7886 domain-containing protein</fullName>
    </recommendedName>
</protein>
<gene>
    <name evidence="2" type="ORF">CEUSTIGMA_g10419.t1</name>
</gene>